<dbReference type="Proteomes" id="UP000034182">
    <property type="component" value="Unassembled WGS sequence"/>
</dbReference>
<dbReference type="PANTHER" id="PTHR45648:SF22">
    <property type="entry name" value="GDSL LIPASE_ACYLHYDROLASE FAMILY PROTEIN (AFU_ORTHOLOGUE AFUA_4G14700)"/>
    <property type="match status" value="1"/>
</dbReference>
<reference evidence="4 5" key="1">
    <citation type="submission" date="2015-03" db="EMBL/GenBank/DDBJ databases">
        <authorList>
            <person name="Morales-Cruz A."/>
            <person name="Amrine K.C."/>
            <person name="Cantu D."/>
        </authorList>
    </citation>
    <scope>NUCLEOTIDE SEQUENCE [LARGE SCALE GENOMIC DNA]</scope>
    <source>
        <strain evidence="4">DS831</strain>
    </source>
</reference>
<accession>A0A0G2E0B0</accession>
<evidence type="ECO:0000256" key="1">
    <source>
        <dbReference type="ARBA" id="ARBA00022801"/>
    </source>
</evidence>
<dbReference type="SUPFAM" id="SSF52266">
    <property type="entry name" value="SGNH hydrolase"/>
    <property type="match status" value="1"/>
</dbReference>
<dbReference type="EMBL" id="LAQI01000168">
    <property type="protein sequence ID" value="KKY16512.1"/>
    <property type="molecule type" value="Genomic_DNA"/>
</dbReference>
<dbReference type="InterPro" id="IPR001087">
    <property type="entry name" value="GDSL"/>
</dbReference>
<dbReference type="InterPro" id="IPR036514">
    <property type="entry name" value="SGNH_hydro_sf"/>
</dbReference>
<evidence type="ECO:0000256" key="2">
    <source>
        <dbReference type="SAM" id="Phobius"/>
    </source>
</evidence>
<organism evidence="4 5">
    <name type="scientific">Diplodia seriata</name>
    <dbReference type="NCBI Taxonomy" id="420778"/>
    <lineage>
        <taxon>Eukaryota</taxon>
        <taxon>Fungi</taxon>
        <taxon>Dikarya</taxon>
        <taxon>Ascomycota</taxon>
        <taxon>Pezizomycotina</taxon>
        <taxon>Dothideomycetes</taxon>
        <taxon>Dothideomycetes incertae sedis</taxon>
        <taxon>Botryosphaeriales</taxon>
        <taxon>Botryosphaeriaceae</taxon>
        <taxon>Diplodia</taxon>
    </lineage>
</organism>
<protein>
    <submittedName>
        <fullName evidence="4">Putative lipase gdsl</fullName>
    </submittedName>
</protein>
<keyword evidence="6" id="KW-1185">Reference proteome</keyword>
<dbReference type="Pfam" id="PF00657">
    <property type="entry name" value="Lipase_GDSL"/>
    <property type="match status" value="1"/>
</dbReference>
<evidence type="ECO:0000313" key="3">
    <source>
        <dbReference type="EMBL" id="KAL0264732.1"/>
    </source>
</evidence>
<keyword evidence="2" id="KW-0812">Transmembrane</keyword>
<dbReference type="InterPro" id="IPR051058">
    <property type="entry name" value="GDSL_Est/Lipase"/>
</dbReference>
<reference evidence="3 6" key="3">
    <citation type="submission" date="2024-02" db="EMBL/GenBank/DDBJ databases">
        <title>De novo assembly and annotation of 12 fungi associated with fruit tree decline syndrome in Ontario, Canada.</title>
        <authorList>
            <person name="Sulman M."/>
            <person name="Ellouze W."/>
            <person name="Ilyukhin E."/>
        </authorList>
    </citation>
    <scope>NUCLEOTIDE SEQUENCE [LARGE SCALE GENOMIC DNA]</scope>
    <source>
        <strain evidence="3 6">FDS-637</strain>
    </source>
</reference>
<dbReference type="GO" id="GO:0016788">
    <property type="term" value="F:hydrolase activity, acting on ester bonds"/>
    <property type="evidence" value="ECO:0007669"/>
    <property type="project" value="InterPro"/>
</dbReference>
<gene>
    <name evidence="3" type="ORF">SLS55_000683</name>
    <name evidence="4" type="ORF">UCDDS831_g07011</name>
</gene>
<comment type="caution">
    <text evidence="4">The sequence shown here is derived from an EMBL/GenBank/DDBJ whole genome shotgun (WGS) entry which is preliminary data.</text>
</comment>
<keyword evidence="1" id="KW-0378">Hydrolase</keyword>
<dbReference type="GeneID" id="92004768"/>
<evidence type="ECO:0000313" key="5">
    <source>
        <dbReference type="Proteomes" id="UP000034182"/>
    </source>
</evidence>
<sequence>MRFLSRCSVIIALAVTLILYLGWVIPSTRQYTQFQKSWSGSVRRIVTFGDSWSDTGRYILNGPPPGYEPIRHPASGFVWPEALCQEILCDSIDNYARSLPPQVTQYYTDTVGAVLDNAVFQNATSSHNFTDFALRDLQQQVRDFVKMEGFKRMWPIQPPKEWTLFTIWFGVNDIFHYSKIERARALYAIDQSIDHLFRQLNIIHSWMQSPVLVVLPKVVNVTHLPRFEIETRADVDTTRHRTALELANYWNEKLEIHAKNWMGGHVFLLDADKFMESQVVTKKFSNPPSVRKRTPEFGDISTPCRTLVYPQSQDEDSVQELGVQEQVCEEPRNHLFWDDYHLSGKAHEILGQAAGKLVKMRSTANHYVAQQVSEAVRDSIPPWLKDRLEEFHAKNSSQ</sequence>
<dbReference type="AlphaFoldDB" id="A0A0G2E0B0"/>
<evidence type="ECO:0000313" key="6">
    <source>
        <dbReference type="Proteomes" id="UP001430584"/>
    </source>
</evidence>
<keyword evidence="2" id="KW-1133">Transmembrane helix</keyword>
<proteinExistence type="predicted"/>
<dbReference type="RefSeq" id="XP_066637472.1">
    <property type="nucleotide sequence ID" value="XM_066772193.1"/>
</dbReference>
<feature type="transmembrane region" description="Helical" evidence="2">
    <location>
        <begin position="7"/>
        <end position="25"/>
    </location>
</feature>
<dbReference type="Proteomes" id="UP001430584">
    <property type="component" value="Unassembled WGS sequence"/>
</dbReference>
<reference evidence="4 5" key="2">
    <citation type="submission" date="2015-05" db="EMBL/GenBank/DDBJ databases">
        <title>Distinctive expansion of gene families associated with plant cell wall degradation and secondary metabolism in the genomes of grapevine trunk pathogens.</title>
        <authorList>
            <person name="Lawrence D.P."/>
            <person name="Travadon R."/>
            <person name="Rolshausen P.E."/>
            <person name="Baumgartner K."/>
        </authorList>
    </citation>
    <scope>NUCLEOTIDE SEQUENCE [LARGE SCALE GENOMIC DNA]</scope>
    <source>
        <strain evidence="4">DS831</strain>
    </source>
</reference>
<keyword evidence="2" id="KW-0472">Membrane</keyword>
<dbReference type="EMBL" id="JAJVCZ030000001">
    <property type="protein sequence ID" value="KAL0264732.1"/>
    <property type="molecule type" value="Genomic_DNA"/>
</dbReference>
<dbReference type="Gene3D" id="3.40.50.1110">
    <property type="entry name" value="SGNH hydrolase"/>
    <property type="match status" value="1"/>
</dbReference>
<name>A0A0G2E0B0_9PEZI</name>
<dbReference type="PANTHER" id="PTHR45648">
    <property type="entry name" value="GDSL LIPASE/ACYLHYDROLASE FAMILY PROTEIN (AFU_ORTHOLOGUE AFUA_4G14700)"/>
    <property type="match status" value="1"/>
</dbReference>
<evidence type="ECO:0000313" key="4">
    <source>
        <dbReference type="EMBL" id="KKY16512.1"/>
    </source>
</evidence>